<evidence type="ECO:0000313" key="3">
    <source>
        <dbReference type="EMBL" id="RVW93915.1"/>
    </source>
</evidence>
<keyword evidence="1" id="KW-0812">Transmembrane</keyword>
<evidence type="ECO:0000313" key="4">
    <source>
        <dbReference type="Proteomes" id="UP000288805"/>
    </source>
</evidence>
<protein>
    <submittedName>
        <fullName evidence="3">Putative mitochondrial protein</fullName>
    </submittedName>
</protein>
<gene>
    <name evidence="3" type="primary">AtMg01250_160</name>
    <name evidence="3" type="ORF">CK203_028260</name>
</gene>
<dbReference type="PANTHER" id="PTHR33116:SF78">
    <property type="entry name" value="OS12G0587133 PROTEIN"/>
    <property type="match status" value="1"/>
</dbReference>
<dbReference type="InterPro" id="IPR043502">
    <property type="entry name" value="DNA/RNA_pol_sf"/>
</dbReference>
<dbReference type="InterPro" id="IPR000477">
    <property type="entry name" value="RT_dom"/>
</dbReference>
<reference evidence="3 4" key="1">
    <citation type="journal article" date="2018" name="PLoS Genet.">
        <title>Population sequencing reveals clonal diversity and ancestral inbreeding in the grapevine cultivar Chardonnay.</title>
        <authorList>
            <person name="Roach M.J."/>
            <person name="Johnson D.L."/>
            <person name="Bohlmann J."/>
            <person name="van Vuuren H.J."/>
            <person name="Jones S.J."/>
            <person name="Pretorius I.S."/>
            <person name="Schmidt S.A."/>
            <person name="Borneman A.R."/>
        </authorList>
    </citation>
    <scope>NUCLEOTIDE SEQUENCE [LARGE SCALE GENOMIC DNA]</scope>
    <source>
        <strain evidence="4">cv. Chardonnay</strain>
        <tissue evidence="3">Leaf</tissue>
    </source>
</reference>
<dbReference type="Pfam" id="PF13966">
    <property type="entry name" value="zf-RVT"/>
    <property type="match status" value="1"/>
</dbReference>
<keyword evidence="1" id="KW-1133">Transmembrane helix</keyword>
<sequence>MQSMGFGEKWTRWISWCISTASFSVLVNGTPAGFFNSSRGLRQGDPLSPYLFVIGMEALSRLILRALCGRGGGGGGFLSGYRVNGRSGDGALVSHLLFADDTLVFCEASEYQMVYLNWLLMWFEAISGLRINLDKSEILPIGRVENLEALALEVGCKVGRLPSSYLGIPLGANHNSVAVWDWVEERFRKRLAMWKRQFISKGGRITLIRSTLSTMPIYLMSLLRMPRVNLWRHVISRKFGEEEGGWYTREVREGFGVGFWKEIRKEGARLQNKVVFSVGNGRSVKFWKNNWYGNFALCNSFPSLYAFAYSKEAWVVELWDPSGEEGVRSPSFSRPFNDWEVERLLLTIQGRRLNPLLEDRMLWKETTNEIFSVKSLYNVLASRRVDQFPNSMIWSPCVPTKVSFFVYEASWGKVLTLDQLKKRSRILANRCFLCCEEEESIDHILIDCTRARVIWELLFALFGVTWVLPFSVRDTVIGWCGFNLGKKRRKVWKAAPLCLFWAVWKERNRIAFDNEEFSIHRLKNYFVCNLWSWTKSVVNEGASCIPPCMLLGQPQGAIF</sequence>
<dbReference type="InterPro" id="IPR026960">
    <property type="entry name" value="RVT-Znf"/>
</dbReference>
<feature type="domain" description="Reverse transcriptase" evidence="2">
    <location>
        <begin position="1"/>
        <end position="170"/>
    </location>
</feature>
<evidence type="ECO:0000259" key="2">
    <source>
        <dbReference type="PROSITE" id="PS50878"/>
    </source>
</evidence>
<dbReference type="PANTHER" id="PTHR33116">
    <property type="entry name" value="REVERSE TRANSCRIPTASE ZINC-BINDING DOMAIN-CONTAINING PROTEIN-RELATED-RELATED"/>
    <property type="match status" value="1"/>
</dbReference>
<feature type="transmembrane region" description="Helical" evidence="1">
    <location>
        <begin position="12"/>
        <end position="35"/>
    </location>
</feature>
<accession>A0A438IB16</accession>
<keyword evidence="1" id="KW-0472">Membrane</keyword>
<evidence type="ECO:0000256" key="1">
    <source>
        <dbReference type="SAM" id="Phobius"/>
    </source>
</evidence>
<dbReference type="EMBL" id="QGNW01000126">
    <property type="protein sequence ID" value="RVW93915.1"/>
    <property type="molecule type" value="Genomic_DNA"/>
</dbReference>
<dbReference type="PROSITE" id="PS50878">
    <property type="entry name" value="RT_POL"/>
    <property type="match status" value="1"/>
</dbReference>
<dbReference type="SUPFAM" id="SSF56672">
    <property type="entry name" value="DNA/RNA polymerases"/>
    <property type="match status" value="1"/>
</dbReference>
<name>A0A438IB16_VITVI</name>
<dbReference type="Proteomes" id="UP000288805">
    <property type="component" value="Unassembled WGS sequence"/>
</dbReference>
<proteinExistence type="predicted"/>
<organism evidence="3 4">
    <name type="scientific">Vitis vinifera</name>
    <name type="common">Grape</name>
    <dbReference type="NCBI Taxonomy" id="29760"/>
    <lineage>
        <taxon>Eukaryota</taxon>
        <taxon>Viridiplantae</taxon>
        <taxon>Streptophyta</taxon>
        <taxon>Embryophyta</taxon>
        <taxon>Tracheophyta</taxon>
        <taxon>Spermatophyta</taxon>
        <taxon>Magnoliopsida</taxon>
        <taxon>eudicotyledons</taxon>
        <taxon>Gunneridae</taxon>
        <taxon>Pentapetalae</taxon>
        <taxon>rosids</taxon>
        <taxon>Vitales</taxon>
        <taxon>Vitaceae</taxon>
        <taxon>Viteae</taxon>
        <taxon>Vitis</taxon>
    </lineage>
</organism>
<comment type="caution">
    <text evidence="3">The sequence shown here is derived from an EMBL/GenBank/DDBJ whole genome shotgun (WGS) entry which is preliminary data.</text>
</comment>
<dbReference type="AlphaFoldDB" id="A0A438IB16"/>
<dbReference type="Pfam" id="PF00078">
    <property type="entry name" value="RVT_1"/>
    <property type="match status" value="1"/>
</dbReference>